<dbReference type="Pfam" id="PF00534">
    <property type="entry name" value="Glycos_transf_1"/>
    <property type="match status" value="2"/>
</dbReference>
<feature type="compositionally biased region" description="Basic residues" evidence="2">
    <location>
        <begin position="95"/>
        <end position="110"/>
    </location>
</feature>
<dbReference type="OrthoDB" id="186663at2"/>
<organism evidence="5 6">
    <name type="scientific">Rhodovarius crocodyli</name>
    <dbReference type="NCBI Taxonomy" id="1979269"/>
    <lineage>
        <taxon>Bacteria</taxon>
        <taxon>Pseudomonadati</taxon>
        <taxon>Pseudomonadota</taxon>
        <taxon>Alphaproteobacteria</taxon>
        <taxon>Acetobacterales</taxon>
        <taxon>Roseomonadaceae</taxon>
        <taxon>Rhodovarius</taxon>
    </lineage>
</organism>
<evidence type="ECO:0000259" key="4">
    <source>
        <dbReference type="Pfam" id="PF13439"/>
    </source>
</evidence>
<dbReference type="CDD" id="cd03801">
    <property type="entry name" value="GT4_PimA-like"/>
    <property type="match status" value="1"/>
</dbReference>
<keyword evidence="1 5" id="KW-0808">Transferase</keyword>
<dbReference type="PANTHER" id="PTHR46401">
    <property type="entry name" value="GLYCOSYLTRANSFERASE WBBK-RELATED"/>
    <property type="match status" value="1"/>
</dbReference>
<evidence type="ECO:0000259" key="3">
    <source>
        <dbReference type="Pfam" id="PF00534"/>
    </source>
</evidence>
<dbReference type="SUPFAM" id="SSF53756">
    <property type="entry name" value="UDP-Glycosyltransferase/glycogen phosphorylase"/>
    <property type="match status" value="2"/>
</dbReference>
<dbReference type="GO" id="GO:0009103">
    <property type="term" value="P:lipopolysaccharide biosynthetic process"/>
    <property type="evidence" value="ECO:0007669"/>
    <property type="project" value="TreeGrafter"/>
</dbReference>
<sequence length="1023" mass="107128">MARAAGRRRRGRGALPCPGGCRVPGHDLRPAGTCGAGAADRGRAGESARALARSGGGGLCRLGGAGRGAARRPSAAARTHRRRGEARSPAAPQRSRSRVDRRHPHQRRPGMKLLLDLQGAQGGSRHAGLGRYTRELALALAAGRGGHEVHVLLNGSMAEAADALEAEFAPLLGRWAIHRFVAPAGCAAGADPHHPLRRAAELIRAEAVRAVAPDMLHVGSPFEGWNEPLVTTWPDSMPRPATVATLHDLIPLSFPQQYLDGAWRDAGLVPWYARHVLELGRMDGLLCNSEATRQEGLHHLDLPPEALCSVGGGVSSRFNPGQGASPVEGRYVLCLGLNDIRKNEARLIQAFALLPAALREGLVLAVTGSVPDAHLQALAAEAGLPPGSLRHLGFVAEDALPALHAGAALFVMPSLAEGFGLPLAEAMAAGAPFCASDRGALPEVAGRADVLFNPEDPADMARVMGRILGDAAFARELSAYGPARAAELTWAAAAARAWAAMEGWAPPAGAPWRAPLPRLAMTGPLPPEPSGIADYSAELVPALARHYAITLVSGEKPRRGLLAGLPWMPVEGFAPHLWRFDRVLHQVGNSHLHHTQHALLLPRRPATTVLHDVGLPEYRRWAADGSGAALLAAIYRNQGYPALLAALGGDAGAVAQSLPLSAQVLEESAGVIVHSQAALGLLRDAYGQPALARTRVVPHLRRAQPLPDRLAARARLGLDAEGLVIVSFGACVPKKLPLPLVRALAASGLGAELVFAGDAQPGLPEVIDAEARAAGVARQVRVTGQLSRAAYEDWLAAADIAVQLRGRHQGESSGAVADAMAAGLACIVNAMGSLAELPSDAVLCLPAAPTVAELAEALALLGRDPARREALARVARAHVAHALAPRRIAEAYRAAIEADHEACAPLAVCKALQEGAISTAGRAELADALAASFPRPRQPRLWITAEGWSCARFSDLADGRRPEPVKLLDGEWHSDHAGLAEALGLERPAAADGRVTLLHGDMMMARGAGDSLLPEGIIIITEW</sequence>
<dbReference type="Proteomes" id="UP000282957">
    <property type="component" value="Unassembled WGS sequence"/>
</dbReference>
<dbReference type="InterPro" id="IPR001296">
    <property type="entry name" value="Glyco_trans_1"/>
</dbReference>
<evidence type="ECO:0000313" key="6">
    <source>
        <dbReference type="Proteomes" id="UP000282957"/>
    </source>
</evidence>
<dbReference type="Gene3D" id="3.40.50.2000">
    <property type="entry name" value="Glycogen Phosphorylase B"/>
    <property type="match status" value="4"/>
</dbReference>
<gene>
    <name evidence="5" type="ORF">EOD42_15300</name>
</gene>
<dbReference type="EMBL" id="SACL01000005">
    <property type="protein sequence ID" value="RVT95572.1"/>
    <property type="molecule type" value="Genomic_DNA"/>
</dbReference>
<reference evidence="5 6" key="1">
    <citation type="submission" date="2019-01" db="EMBL/GenBank/DDBJ databases">
        <authorList>
            <person name="Chen W.-M."/>
        </authorList>
    </citation>
    <scope>NUCLEOTIDE SEQUENCE [LARGE SCALE GENOMIC DNA]</scope>
    <source>
        <strain evidence="5 6">CCP-6</strain>
    </source>
</reference>
<feature type="compositionally biased region" description="Basic residues" evidence="2">
    <location>
        <begin position="1"/>
        <end position="12"/>
    </location>
</feature>
<dbReference type="CDD" id="cd03809">
    <property type="entry name" value="GT4_MtfB-like"/>
    <property type="match status" value="1"/>
</dbReference>
<evidence type="ECO:0000313" key="5">
    <source>
        <dbReference type="EMBL" id="RVT95572.1"/>
    </source>
</evidence>
<evidence type="ECO:0000256" key="2">
    <source>
        <dbReference type="SAM" id="MobiDB-lite"/>
    </source>
</evidence>
<accession>A0A437MD57</accession>
<name>A0A437MD57_9PROT</name>
<dbReference type="InterPro" id="IPR028098">
    <property type="entry name" value="Glyco_trans_4-like_N"/>
</dbReference>
<dbReference type="GO" id="GO:0016757">
    <property type="term" value="F:glycosyltransferase activity"/>
    <property type="evidence" value="ECO:0007669"/>
    <property type="project" value="InterPro"/>
</dbReference>
<comment type="caution">
    <text evidence="5">The sequence shown here is derived from an EMBL/GenBank/DDBJ whole genome shotgun (WGS) entry which is preliminary data.</text>
</comment>
<feature type="domain" description="Glycosyl transferase family 1" evidence="3">
    <location>
        <begin position="711"/>
        <end position="876"/>
    </location>
</feature>
<dbReference type="PANTHER" id="PTHR46401:SF2">
    <property type="entry name" value="GLYCOSYLTRANSFERASE WBBK-RELATED"/>
    <property type="match status" value="1"/>
</dbReference>
<feature type="domain" description="Glycosyl transferase family 1" evidence="3">
    <location>
        <begin position="321"/>
        <end position="482"/>
    </location>
</feature>
<dbReference type="Pfam" id="PF13439">
    <property type="entry name" value="Glyco_transf_4"/>
    <property type="match status" value="1"/>
</dbReference>
<keyword evidence="6" id="KW-1185">Reference proteome</keyword>
<proteinExistence type="predicted"/>
<feature type="domain" description="Glycosyltransferase subfamily 4-like N-terminal" evidence="4">
    <location>
        <begin position="128"/>
        <end position="314"/>
    </location>
</feature>
<evidence type="ECO:0000256" key="1">
    <source>
        <dbReference type="ARBA" id="ARBA00022679"/>
    </source>
</evidence>
<protein>
    <submittedName>
        <fullName evidence="5">Glycosyltransferase</fullName>
    </submittedName>
</protein>
<feature type="compositionally biased region" description="Gly residues" evidence="2">
    <location>
        <begin position="54"/>
        <end position="67"/>
    </location>
</feature>
<dbReference type="AlphaFoldDB" id="A0A437MD57"/>
<feature type="region of interest" description="Disordered" evidence="2">
    <location>
        <begin position="1"/>
        <end position="110"/>
    </location>
</feature>